<organism evidence="3 4">
    <name type="scientific">Seminavis robusta</name>
    <dbReference type="NCBI Taxonomy" id="568900"/>
    <lineage>
        <taxon>Eukaryota</taxon>
        <taxon>Sar</taxon>
        <taxon>Stramenopiles</taxon>
        <taxon>Ochrophyta</taxon>
        <taxon>Bacillariophyta</taxon>
        <taxon>Bacillariophyceae</taxon>
        <taxon>Bacillariophycidae</taxon>
        <taxon>Naviculales</taxon>
        <taxon>Naviculaceae</taxon>
        <taxon>Seminavis</taxon>
    </lineage>
</organism>
<comment type="caution">
    <text evidence="3">The sequence shown here is derived from an EMBL/GenBank/DDBJ whole genome shotgun (WGS) entry which is preliminary data.</text>
</comment>
<dbReference type="EMBL" id="CAICTM010002515">
    <property type="protein sequence ID" value="CAB9529485.1"/>
    <property type="molecule type" value="Genomic_DNA"/>
</dbReference>
<evidence type="ECO:0000313" key="3">
    <source>
        <dbReference type="EMBL" id="CAB9529485.1"/>
    </source>
</evidence>
<dbReference type="AlphaFoldDB" id="A0A9N8F024"/>
<protein>
    <submittedName>
        <fullName evidence="3">Uncharacterized protein</fullName>
    </submittedName>
</protein>
<sequence>MAKVGDEMRMNLIGNHPPTAVGSCSDGSTYDSRHTNNDDSSFSPQPISSRCNLTTTLFRKREPMDLPERSSPDLVIRPVVTVDEESPAAQQQSSLQSPLTTSFSARTDGKLYQSTILTDLIGKKHYLEAIRRLQTHPSEASEWVQLTENDMPYERLPLHLACASLATASELQSRFQLEQLILKLVLTYPDGCSLVDYDNRLPLHECVWNNATPETISMLLMGDPTSMYQRDPCGRNAAEVNRHRCGVFMEQVQELLSRGMEFWETARKQKWGQPPAMQALIMAAESHNHHYDDKSEDEEYSLTIGSLCVPKEMECSAYDSSLTPDEYESIITESTMAPMQPPVITQRPLGNHQRPEQQAFQSPVLNHTFSFGENVASREKAIGREILQNMLNDLMEQNKQLSSTLTELAKTNAEMQRTNTEKLLSPALSPPPQSLLETPESLPPLLLAASPHQHHSNNDAELAALRAQNSALRRKCDRLNSRRKKQADKIQFLKSLLASEDVLVDISDSQSESTHSLLSGTQMTPLSQSFDGNSSYVRHPESVLSTPESSVNDTKRNNVVISGLAAYQFNAYVSSLQQRIGPTPKKQGQGDDDNLADMFRHAAKLYSDHVKECPWRNGKLILQWEPSRTTTTTMPDYDRRPPTHRYAVGQVNVDHGSVISYEETSLSSMGMISGGNRNRWI</sequence>
<keyword evidence="4" id="KW-1185">Reference proteome</keyword>
<gene>
    <name evidence="3" type="ORF">SEMRO_2517_G330020.1</name>
</gene>
<accession>A0A9N8F024</accession>
<proteinExistence type="predicted"/>
<evidence type="ECO:0000256" key="2">
    <source>
        <dbReference type="SAM" id="MobiDB-lite"/>
    </source>
</evidence>
<keyword evidence="1" id="KW-0175">Coiled coil</keyword>
<evidence type="ECO:0000256" key="1">
    <source>
        <dbReference type="SAM" id="Coils"/>
    </source>
</evidence>
<dbReference type="PROSITE" id="PS51257">
    <property type="entry name" value="PROKAR_LIPOPROTEIN"/>
    <property type="match status" value="1"/>
</dbReference>
<feature type="coiled-coil region" evidence="1">
    <location>
        <begin position="462"/>
        <end position="489"/>
    </location>
</feature>
<evidence type="ECO:0000313" key="4">
    <source>
        <dbReference type="Proteomes" id="UP001153069"/>
    </source>
</evidence>
<feature type="region of interest" description="Disordered" evidence="2">
    <location>
        <begin position="415"/>
        <end position="439"/>
    </location>
</feature>
<feature type="compositionally biased region" description="Polar residues" evidence="2">
    <location>
        <begin position="38"/>
        <end position="48"/>
    </location>
</feature>
<name>A0A9N8F024_9STRA</name>
<dbReference type="Proteomes" id="UP001153069">
    <property type="component" value="Unassembled WGS sequence"/>
</dbReference>
<feature type="region of interest" description="Disordered" evidence="2">
    <location>
        <begin position="1"/>
        <end position="48"/>
    </location>
</feature>
<reference evidence="3" key="1">
    <citation type="submission" date="2020-06" db="EMBL/GenBank/DDBJ databases">
        <authorList>
            <consortium name="Plant Systems Biology data submission"/>
        </authorList>
    </citation>
    <scope>NUCLEOTIDE SEQUENCE</scope>
    <source>
        <strain evidence="3">D6</strain>
    </source>
</reference>